<organism evidence="2 3">
    <name type="scientific">Vibrio vulnificus (strain YJ016)</name>
    <dbReference type="NCBI Taxonomy" id="196600"/>
    <lineage>
        <taxon>Bacteria</taxon>
        <taxon>Pseudomonadati</taxon>
        <taxon>Pseudomonadota</taxon>
        <taxon>Gammaproteobacteria</taxon>
        <taxon>Vibrionales</taxon>
        <taxon>Vibrionaceae</taxon>
        <taxon>Vibrio</taxon>
    </lineage>
</organism>
<gene>
    <name evidence="2" type="ordered locus">VVP47</name>
</gene>
<reference evidence="2 3" key="1">
    <citation type="journal article" date="2003" name="Genome Res.">
        <title>Comparative genome analysis of Vibrio vulnificus, a marine pathogen.</title>
        <authorList>
            <person name="Chen C.Y."/>
            <person name="Wu K.M."/>
            <person name="Chang Y.C."/>
            <person name="Chang C.H."/>
            <person name="Tsai H.C."/>
            <person name="Liao T.L."/>
            <person name="Liu Y.M."/>
            <person name="Chen H.J."/>
            <person name="Shen A.B."/>
            <person name="Li J.C."/>
            <person name="Su T.L."/>
            <person name="Shao C.P."/>
            <person name="Lee C.T."/>
            <person name="Hor L.I."/>
            <person name="Tsai S.F."/>
        </authorList>
    </citation>
    <scope>NUCLEOTIDE SEQUENCE [LARGE SCALE GENOMIC DNA]</scope>
    <source>
        <strain evidence="2 3">YJ016</strain>
        <plasmid evidence="2">pYJ016</plasmid>
    </source>
</reference>
<feature type="chain" id="PRO_5004288318" evidence="1">
    <location>
        <begin position="20"/>
        <end position="162"/>
    </location>
</feature>
<accession>Q7MBJ6</accession>
<feature type="signal peptide" evidence="1">
    <location>
        <begin position="1"/>
        <end position="19"/>
    </location>
</feature>
<evidence type="ECO:0000256" key="1">
    <source>
        <dbReference type="SAM" id="SignalP"/>
    </source>
</evidence>
<name>Q7MBJ6_VIBVY</name>
<keyword evidence="1" id="KW-0732">Signal</keyword>
<dbReference type="Proteomes" id="UP000002675">
    <property type="component" value="Plasmid pYJ016"/>
</dbReference>
<evidence type="ECO:0000313" key="3">
    <source>
        <dbReference type="Proteomes" id="UP000002675"/>
    </source>
</evidence>
<dbReference type="AlphaFoldDB" id="Q7MBJ6"/>
<dbReference type="HOGENOM" id="CLU_1634712_0_0_6"/>
<dbReference type="EMBL" id="AP005352">
    <property type="protein sequence ID" value="BAC97770.1"/>
    <property type="molecule type" value="Genomic_DNA"/>
</dbReference>
<dbReference type="KEGG" id="vvy:VVP47"/>
<proteinExistence type="predicted"/>
<dbReference type="PATRIC" id="fig|196600.6.peg.38"/>
<dbReference type="RefSeq" id="WP_011149022.1">
    <property type="nucleotide sequence ID" value="NC_005128.1"/>
</dbReference>
<keyword evidence="2" id="KW-0614">Plasmid</keyword>
<protein>
    <submittedName>
        <fullName evidence="2">Uncharacterized protein</fullName>
    </submittedName>
</protein>
<geneLocation type="plasmid" evidence="2 3">
    <name>pYJ016</name>
</geneLocation>
<sequence>MKKLLITMGLTLLASSAVANVDPVVSEYQKIDALQKTAPSLADSLIALNGRTASGCDSIASFDDAIKFDEVLALVAYATNKGGLDGSEEAVRLLDKATIAVCQSLISSMIEKPQAMSELEKQLNAITSKHAQAIADGVDYETASKQLSADYAEIRNKFLNQD</sequence>
<evidence type="ECO:0000313" key="2">
    <source>
        <dbReference type="EMBL" id="BAC97770.1"/>
    </source>
</evidence>